<protein>
    <submittedName>
        <fullName evidence="2">Uncharacterized protein</fullName>
    </submittedName>
</protein>
<dbReference type="EMBL" id="HACG01041130">
    <property type="protein sequence ID" value="CEK87995.1"/>
    <property type="molecule type" value="Transcribed_RNA"/>
</dbReference>
<proteinExistence type="predicted"/>
<evidence type="ECO:0000256" key="1">
    <source>
        <dbReference type="SAM" id="Phobius"/>
    </source>
</evidence>
<keyword evidence="1" id="KW-1133">Transmembrane helix</keyword>
<dbReference type="CDD" id="cd12087">
    <property type="entry name" value="TM_EGFR-like"/>
    <property type="match status" value="1"/>
</dbReference>
<keyword evidence="1" id="KW-0812">Transmembrane</keyword>
<evidence type="ECO:0000313" key="2">
    <source>
        <dbReference type="EMBL" id="CEK87995.1"/>
    </source>
</evidence>
<dbReference type="AlphaFoldDB" id="A0A0B7B7E1"/>
<feature type="transmembrane region" description="Helical" evidence="1">
    <location>
        <begin position="346"/>
        <end position="369"/>
    </location>
</feature>
<reference evidence="2" key="1">
    <citation type="submission" date="2014-12" db="EMBL/GenBank/DDBJ databases">
        <title>Insight into the proteome of Arion vulgaris.</title>
        <authorList>
            <person name="Aradska J."/>
            <person name="Bulat T."/>
            <person name="Smidak R."/>
            <person name="Sarate P."/>
            <person name="Gangsoo J."/>
            <person name="Sialana F."/>
            <person name="Bilban M."/>
            <person name="Lubec G."/>
        </authorList>
    </citation>
    <scope>NUCLEOTIDE SEQUENCE</scope>
    <source>
        <tissue evidence="2">Skin</tissue>
    </source>
</reference>
<accession>A0A0B7B7E1</accession>
<organism evidence="2">
    <name type="scientific">Arion vulgaris</name>
    <dbReference type="NCBI Taxonomy" id="1028688"/>
    <lineage>
        <taxon>Eukaryota</taxon>
        <taxon>Metazoa</taxon>
        <taxon>Spiralia</taxon>
        <taxon>Lophotrochozoa</taxon>
        <taxon>Mollusca</taxon>
        <taxon>Gastropoda</taxon>
        <taxon>Heterobranchia</taxon>
        <taxon>Euthyneura</taxon>
        <taxon>Panpulmonata</taxon>
        <taxon>Eupulmonata</taxon>
        <taxon>Stylommatophora</taxon>
        <taxon>Helicina</taxon>
        <taxon>Arionoidea</taxon>
        <taxon>Arionidae</taxon>
        <taxon>Arion</taxon>
    </lineage>
</organism>
<keyword evidence="1" id="KW-0472">Membrane</keyword>
<sequence length="389" mass="44505">MAKMSILQSYNQVQNRWLRSTIINILFLKLLASVYANSAFLNSCEQCASSKEYTVTSETSYFVNVNHSADQSCHWQCMVRVNFAKNSSWLCLAQIGMQSYINDSNGELSIYDSENNAHPFIRLLYYPNSWKNRETCRITQSIDFYLRKMNQIARLDFKQLNINFQVLDIESTDRTVYLDGTYCNTVYKLLNSQVSIYNQPEQDNPITSDHTLSFLCGVPVEMVEVDEFTEKRICLKYLPLDHVNKTNWTFSLSIAGYSTKPADMVYILNSSEERAQQVHAWCADTGIHKVTIIFKRDKKVLKSAEHPKMFKFIIQDYNGTEESLMVDKTKLGLQNLTPDQSLGSTYLIIIIVVSLLCALLIGTAVFLLIGKRFGLLYLPVCKSEDATSV</sequence>
<gene>
    <name evidence="2" type="primary">ORF162570</name>
</gene>
<name>A0A0B7B7E1_9EUPU</name>